<proteinExistence type="predicted"/>
<accession>A0A6V8NX91</accession>
<feature type="transmembrane region" description="Helical" evidence="1">
    <location>
        <begin position="59"/>
        <end position="84"/>
    </location>
</feature>
<dbReference type="Proteomes" id="UP000543224">
    <property type="component" value="Unassembled WGS sequence"/>
</dbReference>
<evidence type="ECO:0000313" key="3">
    <source>
        <dbReference type="EMBL" id="GFP24875.1"/>
    </source>
</evidence>
<sequence length="127" mass="13734">MNKVNWVQVAIFGIVALLVLLIVVSFLPFGWRGGWGPGGMMGPGMMGGWGGWGFSPFGWIGMIFMWLFPLGFLVLLILGGVWLFRQVTQQGPAAGPPPVMSGKACPSCSKPVQTDWQLCPYCGQELT</sequence>
<dbReference type="AlphaFoldDB" id="A0A6V8NX91"/>
<reference evidence="3 4" key="1">
    <citation type="journal article" date="2020" name="Front. Microbiol.">
        <title>Single-cell genomics of novel Actinobacteria with the Wood-Ljungdahl pathway discovered in a serpentinizing system.</title>
        <authorList>
            <person name="Merino N."/>
            <person name="Kawai M."/>
            <person name="Boyd E.S."/>
            <person name="Colman D.R."/>
            <person name="McGlynn S.E."/>
            <person name="Nealson K.H."/>
            <person name="Kurokawa K."/>
            <person name="Hongoh Y."/>
        </authorList>
    </citation>
    <scope>NUCLEOTIDE SEQUENCE [LARGE SCALE GENOMIC DNA]</scope>
    <source>
        <strain evidence="3 4">S25</strain>
    </source>
</reference>
<evidence type="ECO:0000256" key="1">
    <source>
        <dbReference type="SAM" id="Phobius"/>
    </source>
</evidence>
<organism evidence="3 4">
    <name type="scientific">Candidatus Hakubella thermalkaliphila</name>
    <dbReference type="NCBI Taxonomy" id="2754717"/>
    <lineage>
        <taxon>Bacteria</taxon>
        <taxon>Bacillati</taxon>
        <taxon>Actinomycetota</taxon>
        <taxon>Actinomycetota incertae sedis</taxon>
        <taxon>Candidatus Hakubellales</taxon>
        <taxon>Candidatus Hakubellaceae</taxon>
        <taxon>Candidatus Hakubella</taxon>
    </lineage>
</organism>
<keyword evidence="1" id="KW-0812">Transmembrane</keyword>
<dbReference type="InterPro" id="IPR059113">
    <property type="entry name" value="Znf_ribbon"/>
</dbReference>
<evidence type="ECO:0000313" key="4">
    <source>
        <dbReference type="Proteomes" id="UP000543224"/>
    </source>
</evidence>
<keyword evidence="1" id="KW-1133">Transmembrane helix</keyword>
<comment type="caution">
    <text evidence="3">The sequence shown here is derived from an EMBL/GenBank/DDBJ whole genome shotgun (WGS) entry which is preliminary data.</text>
</comment>
<feature type="domain" description="Putative zinc-ribbon" evidence="2">
    <location>
        <begin position="102"/>
        <end position="126"/>
    </location>
</feature>
<protein>
    <recommendedName>
        <fullName evidence="2">Putative zinc-ribbon domain-containing protein</fullName>
    </recommendedName>
</protein>
<dbReference type="EMBL" id="BLRX01000021">
    <property type="protein sequence ID" value="GFP24875.1"/>
    <property type="molecule type" value="Genomic_DNA"/>
</dbReference>
<dbReference type="Pfam" id="PF13248">
    <property type="entry name" value="Zn_ribbon_3"/>
    <property type="match status" value="1"/>
</dbReference>
<evidence type="ECO:0000259" key="2">
    <source>
        <dbReference type="Pfam" id="PF13248"/>
    </source>
</evidence>
<name>A0A6V8NX91_9ACTN</name>
<keyword evidence="1" id="KW-0472">Membrane</keyword>
<gene>
    <name evidence="3" type="ORF">HKBW3S25_00313</name>
</gene>
<feature type="transmembrane region" description="Helical" evidence="1">
    <location>
        <begin position="7"/>
        <end position="31"/>
    </location>
</feature>